<sequence>MGRLSNEPVIQHFSHPHPLRLSSLDHHHQQQPLAPPASCANCMLPARGGYAYACSPCSYVLHVQCSQMPPLIHHASHRAHPLSLLPVPAYPEGSFDCDACASPGTGFSYHCAACGVDLHTLCASLPLSVPPHPALHPHPLALAFAPPYDNKAFSCDVCGGLGSSQWLYRCAPCEFDAHLECGGRQLLQQQQLQPAPVGRSGSVVVQGSPRAAAVSRSGSGGLQGLARAGSAGGMVRQMVQGLVGSTTQHIGNRFVPGYVGDGGGAVANGGGRGGGRGRGRGSGYNGWNGNGGGGRGGGGGGPPGAWNGYGGGRGQGGGSGGPGGAGNDPNGAQASYDYGYVDSGAGDVSGGWNGYVGGDGGGSGGGNGDGVDYGSVVDAVAGVDYGSVVDAVAGVGSAVLNAFGGGSDDN</sequence>
<dbReference type="AlphaFoldDB" id="A0AAX6F5J5"/>
<evidence type="ECO:0000313" key="4">
    <source>
        <dbReference type="EMBL" id="KAJ6811606.1"/>
    </source>
</evidence>
<dbReference type="PANTHER" id="PTHR46288">
    <property type="entry name" value="PHORBOL-ESTER/DAG-TYPE DOMAIN-CONTAINING PROTEIN"/>
    <property type="match status" value="1"/>
</dbReference>
<name>A0AAX6F5J5_IRIPA</name>
<dbReference type="Proteomes" id="UP001140949">
    <property type="component" value="Unassembled WGS sequence"/>
</dbReference>
<evidence type="ECO:0000256" key="1">
    <source>
        <dbReference type="ARBA" id="ARBA00022737"/>
    </source>
</evidence>
<keyword evidence="5" id="KW-1185">Reference proteome</keyword>
<comment type="caution">
    <text evidence="4">The sequence shown here is derived from an EMBL/GenBank/DDBJ whole genome shotgun (WGS) entry which is preliminary data.</text>
</comment>
<feature type="region of interest" description="Disordered" evidence="2">
    <location>
        <begin position="268"/>
        <end position="330"/>
    </location>
</feature>
<evidence type="ECO:0000313" key="5">
    <source>
        <dbReference type="Proteomes" id="UP001140949"/>
    </source>
</evidence>
<protein>
    <submittedName>
        <fullName evidence="4">Basic proline-rich protein-like</fullName>
    </submittedName>
</protein>
<organism evidence="4 5">
    <name type="scientific">Iris pallida</name>
    <name type="common">Sweet iris</name>
    <dbReference type="NCBI Taxonomy" id="29817"/>
    <lineage>
        <taxon>Eukaryota</taxon>
        <taxon>Viridiplantae</taxon>
        <taxon>Streptophyta</taxon>
        <taxon>Embryophyta</taxon>
        <taxon>Tracheophyta</taxon>
        <taxon>Spermatophyta</taxon>
        <taxon>Magnoliopsida</taxon>
        <taxon>Liliopsida</taxon>
        <taxon>Asparagales</taxon>
        <taxon>Iridaceae</taxon>
        <taxon>Iridoideae</taxon>
        <taxon>Irideae</taxon>
        <taxon>Iris</taxon>
    </lineage>
</organism>
<dbReference type="InterPro" id="IPR046349">
    <property type="entry name" value="C1-like_sf"/>
</dbReference>
<dbReference type="InterPro" id="IPR004146">
    <property type="entry name" value="DC1"/>
</dbReference>
<reference evidence="4" key="2">
    <citation type="submission" date="2023-04" db="EMBL/GenBank/DDBJ databases">
        <authorList>
            <person name="Bruccoleri R.E."/>
            <person name="Oakeley E.J."/>
            <person name="Faust A.-M."/>
            <person name="Dessus-Babus S."/>
            <person name="Altorfer M."/>
            <person name="Burckhardt D."/>
            <person name="Oertli M."/>
            <person name="Naumann U."/>
            <person name="Petersen F."/>
            <person name="Wong J."/>
        </authorList>
    </citation>
    <scope>NUCLEOTIDE SEQUENCE</scope>
    <source>
        <strain evidence="4">GSM-AAB239-AS_SAM_17_03QT</strain>
        <tissue evidence="4">Leaf</tissue>
    </source>
</reference>
<evidence type="ECO:0000259" key="3">
    <source>
        <dbReference type="Pfam" id="PF03107"/>
    </source>
</evidence>
<dbReference type="Pfam" id="PF03107">
    <property type="entry name" value="C1_2"/>
    <property type="match status" value="3"/>
</dbReference>
<dbReference type="SUPFAM" id="SSF57889">
    <property type="entry name" value="Cysteine-rich domain"/>
    <property type="match status" value="2"/>
</dbReference>
<feature type="domain" description="DC1" evidence="3">
    <location>
        <begin position="135"/>
        <end position="181"/>
    </location>
</feature>
<proteinExistence type="predicted"/>
<gene>
    <name evidence="4" type="ORF">M6B38_153500</name>
</gene>
<feature type="compositionally biased region" description="Gly residues" evidence="2">
    <location>
        <begin position="268"/>
        <end position="326"/>
    </location>
</feature>
<feature type="domain" description="DC1" evidence="3">
    <location>
        <begin position="76"/>
        <end position="123"/>
    </location>
</feature>
<reference evidence="4" key="1">
    <citation type="journal article" date="2023" name="GigaByte">
        <title>Genome assembly of the bearded iris, Iris pallida Lam.</title>
        <authorList>
            <person name="Bruccoleri R.E."/>
            <person name="Oakeley E.J."/>
            <person name="Faust A.M.E."/>
            <person name="Altorfer M."/>
            <person name="Dessus-Babus S."/>
            <person name="Burckhardt D."/>
            <person name="Oertli M."/>
            <person name="Naumann U."/>
            <person name="Petersen F."/>
            <person name="Wong J."/>
        </authorList>
    </citation>
    <scope>NUCLEOTIDE SEQUENCE</scope>
    <source>
        <strain evidence="4">GSM-AAB239-AS_SAM_17_03QT</strain>
    </source>
</reference>
<accession>A0AAX6F5J5</accession>
<dbReference type="PANTHER" id="PTHR46288:SF80">
    <property type="entry name" value="CYSTEINE_HISTIDINE-RICH C1 DOMAIN FAMILY PROTEIN"/>
    <property type="match status" value="1"/>
</dbReference>
<feature type="domain" description="DC1" evidence="3">
    <location>
        <begin position="13"/>
        <end position="65"/>
    </location>
</feature>
<keyword evidence="1" id="KW-0677">Repeat</keyword>
<evidence type="ECO:0000256" key="2">
    <source>
        <dbReference type="SAM" id="MobiDB-lite"/>
    </source>
</evidence>
<dbReference type="EMBL" id="JANAVB010031614">
    <property type="protein sequence ID" value="KAJ6811606.1"/>
    <property type="molecule type" value="Genomic_DNA"/>
</dbReference>